<evidence type="ECO:0000256" key="4">
    <source>
        <dbReference type="ARBA" id="ARBA00022801"/>
    </source>
</evidence>
<proteinExistence type="inferred from homology"/>
<dbReference type="GO" id="GO:0008270">
    <property type="term" value="F:zinc ion binding"/>
    <property type="evidence" value="ECO:0007669"/>
    <property type="project" value="InterPro"/>
</dbReference>
<dbReference type="AlphaFoldDB" id="A0A183VH64"/>
<evidence type="ECO:0000313" key="8">
    <source>
        <dbReference type="WBParaSite" id="TCNE_0002008801-mRNA-1"/>
    </source>
</evidence>
<evidence type="ECO:0000256" key="2">
    <source>
        <dbReference type="ARBA" id="ARBA00022670"/>
    </source>
</evidence>
<dbReference type="Proteomes" id="UP000050794">
    <property type="component" value="Unassembled WGS sequence"/>
</dbReference>
<dbReference type="WBParaSite" id="TCNE_0002008801-mRNA-1">
    <property type="protein sequence ID" value="TCNE_0002008801-mRNA-1"/>
    <property type="gene ID" value="TCNE_0002008801"/>
</dbReference>
<evidence type="ECO:0000256" key="1">
    <source>
        <dbReference type="ARBA" id="ARBA00010370"/>
    </source>
</evidence>
<keyword evidence="2" id="KW-0645">Protease</keyword>
<evidence type="ECO:0000256" key="3">
    <source>
        <dbReference type="ARBA" id="ARBA00022723"/>
    </source>
</evidence>
<dbReference type="GO" id="GO:0030198">
    <property type="term" value="P:extracellular matrix organization"/>
    <property type="evidence" value="ECO:0007669"/>
    <property type="project" value="TreeGrafter"/>
</dbReference>
<sequence>LRYPRHALHQSISQRDLRQYVDEALRKAIKLWGEAIDVKFVEWQGRGADIEISFWTFYHGDEYPFDGVGNEVAHAFYPNHEKRRGQIHIDDNEPWFANFDLDSVM</sequence>
<dbReference type="SMART" id="SM00235">
    <property type="entry name" value="ZnMc"/>
    <property type="match status" value="1"/>
</dbReference>
<dbReference type="GO" id="GO:0006508">
    <property type="term" value="P:proteolysis"/>
    <property type="evidence" value="ECO:0007669"/>
    <property type="project" value="UniProtKB-KW"/>
</dbReference>
<name>A0A183VH64_TOXCA</name>
<evidence type="ECO:0000256" key="5">
    <source>
        <dbReference type="ARBA" id="ARBA00022833"/>
    </source>
</evidence>
<keyword evidence="4" id="KW-0378">Hydrolase</keyword>
<dbReference type="Pfam" id="PF00413">
    <property type="entry name" value="Peptidase_M10"/>
    <property type="match status" value="1"/>
</dbReference>
<keyword evidence="7" id="KW-1185">Reference proteome</keyword>
<dbReference type="GO" id="GO:0004222">
    <property type="term" value="F:metalloendopeptidase activity"/>
    <property type="evidence" value="ECO:0007669"/>
    <property type="project" value="InterPro"/>
</dbReference>
<dbReference type="PANTHER" id="PTHR10201:SF309">
    <property type="entry name" value="PEPTIDASE METALLOPEPTIDASE DOMAIN-CONTAINING PROTEIN"/>
    <property type="match status" value="1"/>
</dbReference>
<dbReference type="GO" id="GO:0005615">
    <property type="term" value="C:extracellular space"/>
    <property type="evidence" value="ECO:0007669"/>
    <property type="project" value="TreeGrafter"/>
</dbReference>
<comment type="similarity">
    <text evidence="1">Belongs to the peptidase M10A family.</text>
</comment>
<dbReference type="GO" id="GO:0030574">
    <property type="term" value="P:collagen catabolic process"/>
    <property type="evidence" value="ECO:0007669"/>
    <property type="project" value="TreeGrafter"/>
</dbReference>
<keyword evidence="5" id="KW-0862">Zinc</keyword>
<accession>A0A183VH64</accession>
<dbReference type="SUPFAM" id="SSF55486">
    <property type="entry name" value="Metalloproteases ('zincins'), catalytic domain"/>
    <property type="match status" value="1"/>
</dbReference>
<evidence type="ECO:0000259" key="6">
    <source>
        <dbReference type="SMART" id="SM00235"/>
    </source>
</evidence>
<dbReference type="InterPro" id="IPR006026">
    <property type="entry name" value="Peptidase_Metallo"/>
</dbReference>
<protein>
    <submittedName>
        <fullName evidence="8">ZnMc domain-containing protein</fullName>
    </submittedName>
</protein>
<reference evidence="8" key="1">
    <citation type="submission" date="2016-06" db="UniProtKB">
        <authorList>
            <consortium name="WormBaseParasite"/>
        </authorList>
    </citation>
    <scope>IDENTIFICATION</scope>
</reference>
<dbReference type="InterPro" id="IPR024079">
    <property type="entry name" value="MetalloPept_cat_dom_sf"/>
</dbReference>
<dbReference type="InterPro" id="IPR001818">
    <property type="entry name" value="Pept_M10_metallopeptidase"/>
</dbReference>
<evidence type="ECO:0000313" key="7">
    <source>
        <dbReference type="Proteomes" id="UP000050794"/>
    </source>
</evidence>
<feature type="domain" description="Peptidase metallopeptidase" evidence="6">
    <location>
        <begin position="1"/>
        <end position="103"/>
    </location>
</feature>
<dbReference type="Gene3D" id="3.40.390.10">
    <property type="entry name" value="Collagenase (Catalytic Domain)"/>
    <property type="match status" value="1"/>
</dbReference>
<organism evidence="7 8">
    <name type="scientific">Toxocara canis</name>
    <name type="common">Canine roundworm</name>
    <dbReference type="NCBI Taxonomy" id="6265"/>
    <lineage>
        <taxon>Eukaryota</taxon>
        <taxon>Metazoa</taxon>
        <taxon>Ecdysozoa</taxon>
        <taxon>Nematoda</taxon>
        <taxon>Chromadorea</taxon>
        <taxon>Rhabditida</taxon>
        <taxon>Spirurina</taxon>
        <taxon>Ascaridomorpha</taxon>
        <taxon>Ascaridoidea</taxon>
        <taxon>Toxocaridae</taxon>
        <taxon>Toxocara</taxon>
    </lineage>
</organism>
<dbReference type="PANTHER" id="PTHR10201">
    <property type="entry name" value="MATRIX METALLOPROTEINASE"/>
    <property type="match status" value="1"/>
</dbReference>
<keyword evidence="3" id="KW-0479">Metal-binding</keyword>
<dbReference type="GO" id="GO:0031012">
    <property type="term" value="C:extracellular matrix"/>
    <property type="evidence" value="ECO:0007669"/>
    <property type="project" value="InterPro"/>
</dbReference>